<keyword evidence="1" id="KW-0175">Coiled coil</keyword>
<feature type="region of interest" description="Disordered" evidence="2">
    <location>
        <begin position="43"/>
        <end position="71"/>
    </location>
</feature>
<feature type="coiled-coil region" evidence="1">
    <location>
        <begin position="8"/>
        <end position="35"/>
    </location>
</feature>
<evidence type="ECO:0000256" key="1">
    <source>
        <dbReference type="SAM" id="Coils"/>
    </source>
</evidence>
<organism evidence="3 4">
    <name type="scientific">Haematococcus lacustris</name>
    <name type="common">Green alga</name>
    <name type="synonym">Haematococcus pluvialis</name>
    <dbReference type="NCBI Taxonomy" id="44745"/>
    <lineage>
        <taxon>Eukaryota</taxon>
        <taxon>Viridiplantae</taxon>
        <taxon>Chlorophyta</taxon>
        <taxon>core chlorophytes</taxon>
        <taxon>Chlorophyceae</taxon>
        <taxon>CS clade</taxon>
        <taxon>Chlamydomonadales</taxon>
        <taxon>Haematococcaceae</taxon>
        <taxon>Haematococcus</taxon>
    </lineage>
</organism>
<name>A0A699YJM3_HAELA</name>
<dbReference type="Proteomes" id="UP000485058">
    <property type="component" value="Unassembled WGS sequence"/>
</dbReference>
<reference evidence="3 4" key="1">
    <citation type="submission" date="2020-02" db="EMBL/GenBank/DDBJ databases">
        <title>Draft genome sequence of Haematococcus lacustris strain NIES-144.</title>
        <authorList>
            <person name="Morimoto D."/>
            <person name="Nakagawa S."/>
            <person name="Yoshida T."/>
            <person name="Sawayama S."/>
        </authorList>
    </citation>
    <scope>NUCLEOTIDE SEQUENCE [LARGE SCALE GENOMIC DNA]</scope>
    <source>
        <strain evidence="3 4">NIES-144</strain>
    </source>
</reference>
<evidence type="ECO:0000313" key="3">
    <source>
        <dbReference type="EMBL" id="GFH09691.1"/>
    </source>
</evidence>
<sequence>MAELPVDMALMQAELQESDEDLQQALRHIQVLQIQMRLQQDPLAPRAPHFSQAGQHPADFTPAAGSAVLES</sequence>
<keyword evidence="4" id="KW-1185">Reference proteome</keyword>
<proteinExistence type="predicted"/>
<comment type="caution">
    <text evidence="3">The sequence shown here is derived from an EMBL/GenBank/DDBJ whole genome shotgun (WGS) entry which is preliminary data.</text>
</comment>
<feature type="non-terminal residue" evidence="3">
    <location>
        <position position="71"/>
    </location>
</feature>
<evidence type="ECO:0000313" key="4">
    <source>
        <dbReference type="Proteomes" id="UP000485058"/>
    </source>
</evidence>
<protein>
    <submittedName>
        <fullName evidence="3">Uncharacterized protein</fullName>
    </submittedName>
</protein>
<dbReference type="AlphaFoldDB" id="A0A699YJM3"/>
<evidence type="ECO:0000256" key="2">
    <source>
        <dbReference type="SAM" id="MobiDB-lite"/>
    </source>
</evidence>
<accession>A0A699YJM3</accession>
<gene>
    <name evidence="3" type="ORF">HaLaN_04879</name>
</gene>
<dbReference type="EMBL" id="BLLF01000254">
    <property type="protein sequence ID" value="GFH09691.1"/>
    <property type="molecule type" value="Genomic_DNA"/>
</dbReference>